<dbReference type="InterPro" id="IPR005110">
    <property type="entry name" value="MoeA_linker/N"/>
</dbReference>
<evidence type="ECO:0000256" key="5">
    <source>
        <dbReference type="ARBA" id="ARBA00023150"/>
    </source>
</evidence>
<dbReference type="PANTHER" id="PTHR10192:SF5">
    <property type="entry name" value="GEPHYRIN"/>
    <property type="match status" value="1"/>
</dbReference>
<dbReference type="Pfam" id="PF00994">
    <property type="entry name" value="MoCF_biosynth"/>
    <property type="match status" value="1"/>
</dbReference>
<dbReference type="Gene3D" id="2.40.340.10">
    <property type="entry name" value="MoeA, C-terminal, domain IV"/>
    <property type="match status" value="1"/>
</dbReference>
<dbReference type="GO" id="GO:0005829">
    <property type="term" value="C:cytosol"/>
    <property type="evidence" value="ECO:0007669"/>
    <property type="project" value="TreeGrafter"/>
</dbReference>
<evidence type="ECO:0000313" key="10">
    <source>
        <dbReference type="Proteomes" id="UP000620591"/>
    </source>
</evidence>
<dbReference type="Pfam" id="PF03453">
    <property type="entry name" value="MoeA_N"/>
    <property type="match status" value="1"/>
</dbReference>
<dbReference type="Gene3D" id="2.170.190.11">
    <property type="entry name" value="Molybdopterin biosynthesis moea protein, domain 3"/>
    <property type="match status" value="1"/>
</dbReference>
<dbReference type="InterPro" id="IPR036425">
    <property type="entry name" value="MoaB/Mog-like_dom_sf"/>
</dbReference>
<comment type="function">
    <text evidence="1 7">Catalyzes the insertion of molybdate into adenylated molybdopterin with the concomitant release of AMP.</text>
</comment>
<organism evidence="9 10">
    <name type="scientific">Aeromicrobium senzhongii</name>
    <dbReference type="NCBI Taxonomy" id="2663859"/>
    <lineage>
        <taxon>Bacteria</taxon>
        <taxon>Bacillati</taxon>
        <taxon>Actinomycetota</taxon>
        <taxon>Actinomycetes</taxon>
        <taxon>Propionibacteriales</taxon>
        <taxon>Nocardioidaceae</taxon>
        <taxon>Aeromicrobium</taxon>
    </lineage>
</organism>
<dbReference type="Gene3D" id="3.90.105.10">
    <property type="entry name" value="Molybdopterin biosynthesis moea protein, domain 2"/>
    <property type="match status" value="1"/>
</dbReference>
<dbReference type="InterPro" id="IPR005111">
    <property type="entry name" value="MoeA_C_domain_IV"/>
</dbReference>
<dbReference type="PANTHER" id="PTHR10192">
    <property type="entry name" value="MOLYBDOPTERIN BIOSYNTHESIS PROTEIN"/>
    <property type="match status" value="1"/>
</dbReference>
<keyword evidence="7" id="KW-0479">Metal-binding</keyword>
<evidence type="ECO:0000256" key="6">
    <source>
        <dbReference type="ARBA" id="ARBA00047317"/>
    </source>
</evidence>
<evidence type="ECO:0000313" key="9">
    <source>
        <dbReference type="EMBL" id="MBC9225796.1"/>
    </source>
</evidence>
<comment type="cofactor">
    <cofactor evidence="7">
        <name>Mg(2+)</name>
        <dbReference type="ChEBI" id="CHEBI:18420"/>
    </cofactor>
</comment>
<accession>A0A8I0ESU2</accession>
<dbReference type="Gene3D" id="3.40.980.10">
    <property type="entry name" value="MoaB/Mog-like domain"/>
    <property type="match status" value="1"/>
</dbReference>
<sequence length="376" mass="38236">MTDPSWAEARDLARAALPRGEIISVTLAGAVGTVATEDLRALGPIPHATTSAMDGWAVCGPAPWQLDPDDGPLSPGRARAVVTGAVPPDGTDAIVPSEAGRLSGDVLHGDPPVPGRHVRPAGEEAQEGDVLVSAGQVLTPARVGVLAMTGHDTIAVRRAPLVHLVVTGDELVPSGVPQAGHVRDALTPTLPPLLGALGGKVARLDHVRDDPRALAAKVVSGDADLVITAGGTGHSAADPIDAAWARSNADVRFRGVDMRPGHPVSLAVLPDGRPWLALPGNPLAAMMTALSFVPALVEGFTAAVPAEPAWAVAGAAFEGRADTTLVPARHTAAGVVPVGRSRPHLLTALADADVVVIVPRGGIGPGDPVQVLRRAW</sequence>
<dbReference type="GO" id="GO:0006777">
    <property type="term" value="P:Mo-molybdopterin cofactor biosynthetic process"/>
    <property type="evidence" value="ECO:0007669"/>
    <property type="project" value="UniProtKB-UniRule"/>
</dbReference>
<dbReference type="GO" id="GO:0061599">
    <property type="term" value="F:molybdopterin molybdotransferase activity"/>
    <property type="evidence" value="ECO:0007669"/>
    <property type="project" value="UniProtKB-UniRule"/>
</dbReference>
<evidence type="ECO:0000259" key="8">
    <source>
        <dbReference type="SMART" id="SM00852"/>
    </source>
</evidence>
<dbReference type="Proteomes" id="UP000620591">
    <property type="component" value="Unassembled WGS sequence"/>
</dbReference>
<protein>
    <recommendedName>
        <fullName evidence="7">Molybdopterin molybdenumtransferase</fullName>
        <ecNumber evidence="7">2.10.1.1</ecNumber>
    </recommendedName>
</protein>
<keyword evidence="4 7" id="KW-0500">Molybdenum</keyword>
<dbReference type="SMART" id="SM00852">
    <property type="entry name" value="MoCF_biosynth"/>
    <property type="match status" value="1"/>
</dbReference>
<evidence type="ECO:0000256" key="2">
    <source>
        <dbReference type="ARBA" id="ARBA00005046"/>
    </source>
</evidence>
<evidence type="ECO:0000256" key="1">
    <source>
        <dbReference type="ARBA" id="ARBA00002901"/>
    </source>
</evidence>
<reference evidence="9" key="1">
    <citation type="submission" date="2020-09" db="EMBL/GenBank/DDBJ databases">
        <title>Novel species in genus Aeromicrobium.</title>
        <authorList>
            <person name="Zhang G."/>
        </authorList>
    </citation>
    <scope>NUCLEOTIDE SEQUENCE</scope>
    <source>
        <strain evidence="9">Zg-636</strain>
    </source>
</reference>
<dbReference type="RefSeq" id="WP_187768856.1">
    <property type="nucleotide sequence ID" value="NZ_JACTVM010000001.1"/>
</dbReference>
<name>A0A8I0ESU2_9ACTN</name>
<dbReference type="SUPFAM" id="SSF63882">
    <property type="entry name" value="MoeA N-terminal region -like"/>
    <property type="match status" value="1"/>
</dbReference>
<comment type="pathway">
    <text evidence="2 7">Cofactor biosynthesis; molybdopterin biosynthesis.</text>
</comment>
<proteinExistence type="inferred from homology"/>
<keyword evidence="7" id="KW-0460">Magnesium</keyword>
<dbReference type="UniPathway" id="UPA00344"/>
<gene>
    <name evidence="9" type="ORF">IBG24_05660</name>
</gene>
<feature type="domain" description="MoaB/Mog" evidence="8">
    <location>
        <begin position="163"/>
        <end position="299"/>
    </location>
</feature>
<evidence type="ECO:0000256" key="3">
    <source>
        <dbReference type="ARBA" id="ARBA00010763"/>
    </source>
</evidence>
<dbReference type="InterPro" id="IPR036688">
    <property type="entry name" value="MoeA_C_domain_IV_sf"/>
</dbReference>
<dbReference type="CDD" id="cd00887">
    <property type="entry name" value="MoeA"/>
    <property type="match status" value="1"/>
</dbReference>
<dbReference type="InterPro" id="IPR001453">
    <property type="entry name" value="MoaB/Mog_dom"/>
</dbReference>
<evidence type="ECO:0000256" key="4">
    <source>
        <dbReference type="ARBA" id="ARBA00022505"/>
    </source>
</evidence>
<dbReference type="AlphaFoldDB" id="A0A8I0ESU2"/>
<evidence type="ECO:0000256" key="7">
    <source>
        <dbReference type="RuleBase" id="RU365090"/>
    </source>
</evidence>
<keyword evidence="7 9" id="KW-0808">Transferase</keyword>
<comment type="caution">
    <text evidence="9">The sequence shown here is derived from an EMBL/GenBank/DDBJ whole genome shotgun (WGS) entry which is preliminary data.</text>
</comment>
<dbReference type="SUPFAM" id="SSF53218">
    <property type="entry name" value="Molybdenum cofactor biosynthesis proteins"/>
    <property type="match status" value="1"/>
</dbReference>
<keyword evidence="5 7" id="KW-0501">Molybdenum cofactor biosynthesis</keyword>
<comment type="catalytic activity">
    <reaction evidence="6">
        <text>adenylyl-molybdopterin + molybdate = Mo-molybdopterin + AMP + H(+)</text>
        <dbReference type="Rhea" id="RHEA:35047"/>
        <dbReference type="ChEBI" id="CHEBI:15378"/>
        <dbReference type="ChEBI" id="CHEBI:36264"/>
        <dbReference type="ChEBI" id="CHEBI:62727"/>
        <dbReference type="ChEBI" id="CHEBI:71302"/>
        <dbReference type="ChEBI" id="CHEBI:456215"/>
        <dbReference type="EC" id="2.10.1.1"/>
    </reaction>
</comment>
<dbReference type="InterPro" id="IPR036135">
    <property type="entry name" value="MoeA_linker/N_sf"/>
</dbReference>
<comment type="similarity">
    <text evidence="3 7">Belongs to the MoeA family.</text>
</comment>
<dbReference type="InterPro" id="IPR038987">
    <property type="entry name" value="MoeA-like"/>
</dbReference>
<dbReference type="EC" id="2.10.1.1" evidence="7"/>
<dbReference type="EMBL" id="JACTVM010000001">
    <property type="protein sequence ID" value="MBC9225796.1"/>
    <property type="molecule type" value="Genomic_DNA"/>
</dbReference>
<dbReference type="Pfam" id="PF03454">
    <property type="entry name" value="MoeA_C"/>
    <property type="match status" value="1"/>
</dbReference>
<dbReference type="GO" id="GO:0046872">
    <property type="term" value="F:metal ion binding"/>
    <property type="evidence" value="ECO:0007669"/>
    <property type="project" value="UniProtKB-UniRule"/>
</dbReference>